<feature type="region of interest" description="Disordered" evidence="1">
    <location>
        <begin position="135"/>
        <end position="158"/>
    </location>
</feature>
<dbReference type="InterPro" id="IPR039743">
    <property type="entry name" value="6GAL/EXGAL"/>
</dbReference>
<reference evidence="3" key="1">
    <citation type="submission" date="2022-07" db="EMBL/GenBank/DDBJ databases">
        <title>Draft genome sequence of Zalerion maritima ATCC 34329, a (micro)plastics degrading marine fungus.</title>
        <authorList>
            <person name="Paco A."/>
            <person name="Goncalves M.F.M."/>
            <person name="Rocha-Santos T.A.P."/>
            <person name="Alves A."/>
        </authorList>
    </citation>
    <scope>NUCLEOTIDE SEQUENCE</scope>
    <source>
        <strain evidence="3">ATCC 34329</strain>
    </source>
</reference>
<evidence type="ECO:0000256" key="1">
    <source>
        <dbReference type="SAM" id="MobiDB-lite"/>
    </source>
</evidence>
<dbReference type="Gene3D" id="3.20.20.80">
    <property type="entry name" value="Glycosidases"/>
    <property type="match status" value="2"/>
</dbReference>
<keyword evidence="4" id="KW-1185">Reference proteome</keyword>
<dbReference type="InterPro" id="IPR013780">
    <property type="entry name" value="Glyco_hydro_b"/>
</dbReference>
<dbReference type="InterPro" id="IPR017853">
    <property type="entry name" value="GH"/>
</dbReference>
<keyword evidence="2" id="KW-0732">Signal</keyword>
<proteinExistence type="predicted"/>
<dbReference type="PANTHER" id="PTHR42767:SF1">
    <property type="entry name" value="ENDO-BETA-1,6-GALACTANASE-LIKE DOMAIN-CONTAINING PROTEIN"/>
    <property type="match status" value="1"/>
</dbReference>
<dbReference type="AlphaFoldDB" id="A0AAD5WMV6"/>
<protein>
    <submittedName>
        <fullName evidence="3">Uncharacterized protein</fullName>
    </submittedName>
</protein>
<dbReference type="SUPFAM" id="SSF51445">
    <property type="entry name" value="(Trans)glycosidases"/>
    <property type="match status" value="1"/>
</dbReference>
<sequence length="332" mass="34996">MAPSHLTGASILAAIALASALSQRQAGSTSTVDLSERYQTIDGFGFSEAFQRANGIVELPEPKRSEVVDLLFNATKEAGFTIMRDCIGSSPNSNLDWMDTILPEGPDSPDGELEYVWDGDDSGRLWVAQQGRQVDSSAPGFTKSNGQDSNGGGVCGSPGLYTEEGVEIAHLGLLNEPDITTNHASMRTDGAQATDFIWWEGTQDSATNNNKNEKLILVDGGDYEVDKRVWAHAQYSRAIRPGAARVGVSGGRNMKLAASENEDGMIAVNVISAGQGAAAFAVDGITAESATAWVTDTEHDMDETRATVGEDGSVGGITVPANGMVSVVIQPR</sequence>
<gene>
    <name evidence="3" type="ORF">MKZ38_008206</name>
</gene>
<evidence type="ECO:0000256" key="2">
    <source>
        <dbReference type="SAM" id="SignalP"/>
    </source>
</evidence>
<comment type="caution">
    <text evidence="3">The sequence shown here is derived from an EMBL/GenBank/DDBJ whole genome shotgun (WGS) entry which is preliminary data.</text>
</comment>
<dbReference type="PANTHER" id="PTHR42767">
    <property type="entry name" value="ENDO-BETA-1,6-GALACTANASE"/>
    <property type="match status" value="1"/>
</dbReference>
<evidence type="ECO:0000313" key="3">
    <source>
        <dbReference type="EMBL" id="KAJ2893824.1"/>
    </source>
</evidence>
<dbReference type="Proteomes" id="UP001201980">
    <property type="component" value="Unassembled WGS sequence"/>
</dbReference>
<feature type="chain" id="PRO_5041915726" evidence="2">
    <location>
        <begin position="21"/>
        <end position="332"/>
    </location>
</feature>
<dbReference type="EMBL" id="JAKWBI020000562">
    <property type="protein sequence ID" value="KAJ2893824.1"/>
    <property type="molecule type" value="Genomic_DNA"/>
</dbReference>
<dbReference type="GO" id="GO:0004553">
    <property type="term" value="F:hydrolase activity, hydrolyzing O-glycosyl compounds"/>
    <property type="evidence" value="ECO:0007669"/>
    <property type="project" value="InterPro"/>
</dbReference>
<feature type="signal peptide" evidence="2">
    <location>
        <begin position="1"/>
        <end position="20"/>
    </location>
</feature>
<organism evidence="3 4">
    <name type="scientific">Zalerion maritima</name>
    <dbReference type="NCBI Taxonomy" id="339359"/>
    <lineage>
        <taxon>Eukaryota</taxon>
        <taxon>Fungi</taxon>
        <taxon>Dikarya</taxon>
        <taxon>Ascomycota</taxon>
        <taxon>Pezizomycotina</taxon>
        <taxon>Sordariomycetes</taxon>
        <taxon>Lulworthiomycetidae</taxon>
        <taxon>Lulworthiales</taxon>
        <taxon>Lulworthiaceae</taxon>
        <taxon>Zalerion</taxon>
    </lineage>
</organism>
<accession>A0AAD5WMV6</accession>
<evidence type="ECO:0000313" key="4">
    <source>
        <dbReference type="Proteomes" id="UP001201980"/>
    </source>
</evidence>
<name>A0AAD5WMV6_9PEZI</name>
<dbReference type="Gene3D" id="2.60.40.1180">
    <property type="entry name" value="Golgi alpha-mannosidase II"/>
    <property type="match status" value="1"/>
</dbReference>